<evidence type="ECO:0000313" key="10">
    <source>
        <dbReference type="EMBL" id="OWF49093.1"/>
    </source>
</evidence>
<gene>
    <name evidence="10" type="ORF">KP79_PYT20667</name>
</gene>
<comment type="subcellular location">
    <subcellularLocation>
        <location evidence="1">Golgi apparatus membrane</location>
        <topology evidence="1">Single-pass type II membrane protein</topology>
    </subcellularLocation>
</comment>
<sequence>MGLVLLHYQAIRNKLLQVLFLFTRRSVIVKMIGILMVFATLECIYKMNFSLLEQIPDNRKDRRPVVDCHLFGGQSESLCSTNVNSFGNTSRKEASDTSLAISVHSQLQAITNVTTTAQEEKRKSLTDLNITTVLENIRIGGSPFPPTNPHPYKPISLPSDCNFHGNRSKIVILMYSRPGNYYYRKIIRRTWGELKDPNTRLVFLLGFLEDDQYVIEEESDRHRDILQEDFHDSYKNSTLKLIMGYNWAVKHCSKADVILSVNETLQVRSDILFEYIRDLVTLKPSPLFRGDLVPSLPPNKSGFIGNTAVTKAAFSNVNLVSRDVSKKFQIIFPYIKNSDNDINGYLGNVARILRLVKRKILHCEEIPQTPTNRKLLPLVHNATQCKFTTKGHDAAHILVVIWSDPTDTEQRSAIREMWKYTDIGTVRQVFVLGSEDIHQKDVNAESKNYGDIIQVSAVKDKFFDTIKTVSSFAWIVQYCKSTDFVIFLDGNINVDIDMITAFMKKLIKTKNNNNGVFLGHVVDERNPDRRQGSPLYVSEGDYPFDHVPPSVIGSNYVMSFNIVRSFHVVFPFVKYCPNVDLYLGIVASKLMVIPSHDPHFDRRNQTSFFRDNP</sequence>
<evidence type="ECO:0000256" key="2">
    <source>
        <dbReference type="ARBA" id="ARBA00008661"/>
    </source>
</evidence>
<organism evidence="10 11">
    <name type="scientific">Mizuhopecten yessoensis</name>
    <name type="common">Japanese scallop</name>
    <name type="synonym">Patinopecten yessoensis</name>
    <dbReference type="NCBI Taxonomy" id="6573"/>
    <lineage>
        <taxon>Eukaryota</taxon>
        <taxon>Metazoa</taxon>
        <taxon>Spiralia</taxon>
        <taxon>Lophotrochozoa</taxon>
        <taxon>Mollusca</taxon>
        <taxon>Bivalvia</taxon>
        <taxon>Autobranchia</taxon>
        <taxon>Pteriomorphia</taxon>
        <taxon>Pectinida</taxon>
        <taxon>Pectinoidea</taxon>
        <taxon>Pectinidae</taxon>
        <taxon>Mizuhopecten</taxon>
    </lineage>
</organism>
<comment type="caution">
    <text evidence="10">The sequence shown here is derived from an EMBL/GenBank/DDBJ whole genome shotgun (WGS) entry which is preliminary data.</text>
</comment>
<keyword evidence="6" id="KW-0735">Signal-anchor</keyword>
<keyword evidence="7" id="KW-1133">Transmembrane helix</keyword>
<name>A0A210QK25_MIZYE</name>
<dbReference type="GO" id="GO:0000139">
    <property type="term" value="C:Golgi membrane"/>
    <property type="evidence" value="ECO:0007669"/>
    <property type="project" value="UniProtKB-SubCell"/>
</dbReference>
<dbReference type="InterPro" id="IPR002659">
    <property type="entry name" value="Glyco_trans_31"/>
</dbReference>
<protein>
    <submittedName>
        <fullName evidence="10">Beta-1,3-galactosyltransferase brn</fullName>
    </submittedName>
</protein>
<proteinExistence type="inferred from homology"/>
<dbReference type="EMBL" id="NEDP02003256">
    <property type="protein sequence ID" value="OWF49093.1"/>
    <property type="molecule type" value="Genomic_DNA"/>
</dbReference>
<accession>A0A210QK25</accession>
<evidence type="ECO:0000256" key="6">
    <source>
        <dbReference type="ARBA" id="ARBA00022968"/>
    </source>
</evidence>
<evidence type="ECO:0000313" key="11">
    <source>
        <dbReference type="Proteomes" id="UP000242188"/>
    </source>
</evidence>
<dbReference type="PANTHER" id="PTHR11214:SF349">
    <property type="entry name" value="BETA-1,3-GALACTOSYLTRANSFERASE BRN"/>
    <property type="match status" value="1"/>
</dbReference>
<keyword evidence="11" id="KW-1185">Reference proteome</keyword>
<evidence type="ECO:0000256" key="5">
    <source>
        <dbReference type="ARBA" id="ARBA00022692"/>
    </source>
</evidence>
<dbReference type="AlphaFoldDB" id="A0A210QK25"/>
<evidence type="ECO:0000256" key="1">
    <source>
        <dbReference type="ARBA" id="ARBA00004323"/>
    </source>
</evidence>
<dbReference type="PANTHER" id="PTHR11214">
    <property type="entry name" value="BETA-1,3-N-ACETYLGLUCOSAMINYLTRANSFERASE"/>
    <property type="match status" value="1"/>
</dbReference>
<dbReference type="GO" id="GO:0016758">
    <property type="term" value="F:hexosyltransferase activity"/>
    <property type="evidence" value="ECO:0007669"/>
    <property type="project" value="InterPro"/>
</dbReference>
<evidence type="ECO:0000256" key="7">
    <source>
        <dbReference type="ARBA" id="ARBA00022989"/>
    </source>
</evidence>
<dbReference type="GO" id="GO:0006493">
    <property type="term" value="P:protein O-linked glycosylation"/>
    <property type="evidence" value="ECO:0007669"/>
    <property type="project" value="TreeGrafter"/>
</dbReference>
<comment type="similarity">
    <text evidence="2">Belongs to the glycosyltransferase 31 family.</text>
</comment>
<dbReference type="Pfam" id="PF01762">
    <property type="entry name" value="Galactosyl_T"/>
    <property type="match status" value="2"/>
</dbReference>
<keyword evidence="4 10" id="KW-0808">Transferase</keyword>
<reference evidence="10 11" key="1">
    <citation type="journal article" date="2017" name="Nat. Ecol. Evol.">
        <title>Scallop genome provides insights into evolution of bilaterian karyotype and development.</title>
        <authorList>
            <person name="Wang S."/>
            <person name="Zhang J."/>
            <person name="Jiao W."/>
            <person name="Li J."/>
            <person name="Xun X."/>
            <person name="Sun Y."/>
            <person name="Guo X."/>
            <person name="Huan P."/>
            <person name="Dong B."/>
            <person name="Zhang L."/>
            <person name="Hu X."/>
            <person name="Sun X."/>
            <person name="Wang J."/>
            <person name="Zhao C."/>
            <person name="Wang Y."/>
            <person name="Wang D."/>
            <person name="Huang X."/>
            <person name="Wang R."/>
            <person name="Lv J."/>
            <person name="Li Y."/>
            <person name="Zhang Z."/>
            <person name="Liu B."/>
            <person name="Lu W."/>
            <person name="Hui Y."/>
            <person name="Liang J."/>
            <person name="Zhou Z."/>
            <person name="Hou R."/>
            <person name="Li X."/>
            <person name="Liu Y."/>
            <person name="Li H."/>
            <person name="Ning X."/>
            <person name="Lin Y."/>
            <person name="Zhao L."/>
            <person name="Xing Q."/>
            <person name="Dou J."/>
            <person name="Li Y."/>
            <person name="Mao J."/>
            <person name="Guo H."/>
            <person name="Dou H."/>
            <person name="Li T."/>
            <person name="Mu C."/>
            <person name="Jiang W."/>
            <person name="Fu Q."/>
            <person name="Fu X."/>
            <person name="Miao Y."/>
            <person name="Liu J."/>
            <person name="Yu Q."/>
            <person name="Li R."/>
            <person name="Liao H."/>
            <person name="Li X."/>
            <person name="Kong Y."/>
            <person name="Jiang Z."/>
            <person name="Chourrout D."/>
            <person name="Li R."/>
            <person name="Bao Z."/>
        </authorList>
    </citation>
    <scope>NUCLEOTIDE SEQUENCE [LARGE SCALE GENOMIC DNA]</scope>
    <source>
        <strain evidence="10 11">PY_sf001</strain>
    </source>
</reference>
<keyword evidence="5" id="KW-0812">Transmembrane</keyword>
<evidence type="ECO:0000256" key="8">
    <source>
        <dbReference type="ARBA" id="ARBA00023034"/>
    </source>
</evidence>
<evidence type="ECO:0000256" key="3">
    <source>
        <dbReference type="ARBA" id="ARBA00022676"/>
    </source>
</evidence>
<keyword evidence="3 10" id="KW-0328">Glycosyltransferase</keyword>
<dbReference type="Proteomes" id="UP000242188">
    <property type="component" value="Unassembled WGS sequence"/>
</dbReference>
<evidence type="ECO:0000256" key="9">
    <source>
        <dbReference type="ARBA" id="ARBA00023136"/>
    </source>
</evidence>
<evidence type="ECO:0000256" key="4">
    <source>
        <dbReference type="ARBA" id="ARBA00022679"/>
    </source>
</evidence>
<keyword evidence="8" id="KW-0333">Golgi apparatus</keyword>
<dbReference type="OrthoDB" id="2139606at2759"/>
<keyword evidence="9" id="KW-0472">Membrane</keyword>